<dbReference type="PROSITE" id="PS01211">
    <property type="entry name" value="UPF0001"/>
    <property type="match status" value="1"/>
</dbReference>
<comment type="catalytic activity">
    <reaction evidence="10">
        <text>S-methyl-5'-thioadenosine + phosphate = 5-(methylsulfanyl)-alpha-D-ribose 1-phosphate + adenine</text>
        <dbReference type="Rhea" id="RHEA:11852"/>
        <dbReference type="ChEBI" id="CHEBI:16708"/>
        <dbReference type="ChEBI" id="CHEBI:17509"/>
        <dbReference type="ChEBI" id="CHEBI:43474"/>
        <dbReference type="ChEBI" id="CHEBI:58533"/>
        <dbReference type="EC" id="2.4.2.28"/>
    </reaction>
    <physiologicalReaction direction="left-to-right" evidence="10">
        <dbReference type="Rhea" id="RHEA:11853"/>
    </physiologicalReaction>
</comment>
<evidence type="ECO:0000313" key="14">
    <source>
        <dbReference type="Proteomes" id="UP001140272"/>
    </source>
</evidence>
<evidence type="ECO:0000256" key="8">
    <source>
        <dbReference type="ARBA" id="ARBA00047989"/>
    </source>
</evidence>
<keyword evidence="5" id="KW-0479">Metal-binding</keyword>
<dbReference type="InterPro" id="IPR001608">
    <property type="entry name" value="Ala_racemase_N"/>
</dbReference>
<dbReference type="Pfam" id="PF02578">
    <property type="entry name" value="Cu-oxidase_4"/>
    <property type="match status" value="1"/>
</dbReference>
<keyword evidence="6" id="KW-0862">Zinc</keyword>
<dbReference type="GO" id="GO:0046872">
    <property type="term" value="F:metal ion binding"/>
    <property type="evidence" value="ECO:0007669"/>
    <property type="project" value="UniProtKB-KW"/>
</dbReference>
<protein>
    <submittedName>
        <fullName evidence="13">YggS family pyridoxal phosphate-dependent enzyme</fullName>
    </submittedName>
</protein>
<proteinExistence type="inferred from homology"/>
<evidence type="ECO:0000256" key="6">
    <source>
        <dbReference type="ARBA" id="ARBA00022833"/>
    </source>
</evidence>
<comment type="catalytic activity">
    <reaction evidence="1">
        <text>inosine + phosphate = alpha-D-ribose 1-phosphate + hypoxanthine</text>
        <dbReference type="Rhea" id="RHEA:27646"/>
        <dbReference type="ChEBI" id="CHEBI:17368"/>
        <dbReference type="ChEBI" id="CHEBI:17596"/>
        <dbReference type="ChEBI" id="CHEBI:43474"/>
        <dbReference type="ChEBI" id="CHEBI:57720"/>
        <dbReference type="EC" id="2.4.2.1"/>
    </reaction>
    <physiologicalReaction direction="left-to-right" evidence="1">
        <dbReference type="Rhea" id="RHEA:27647"/>
    </physiologicalReaction>
</comment>
<dbReference type="InterPro" id="IPR038371">
    <property type="entry name" value="Cu_polyphenol_OxRdtase_sf"/>
</dbReference>
<dbReference type="InterPro" id="IPR011324">
    <property type="entry name" value="Cytotoxic_necrot_fac-like_cat"/>
</dbReference>
<sequence length="354" mass="37815">RAEDISVLLGPAVSGRNYEVPAEMADEVERALPGSRTTTGRGTPGLDLRGGIAAQLRALGDTAIDVDPRCTVDDPALFSHRRDAPTGRLAVGDLAGVGVVTAPVTRDDELRDHLAQLRDRLARAADAAGRDVGTIELLPVTKFFPASDVAVLRRLGCRSFGESRDQEATRKIEELRTGFTDVESAGIRWHMIGRIQRNKARSIGEWAYAAHSVDNAKVVAALDRSAADALEREARPEPLRVFLQVSLDGDESRGGVDVAATARIDDLCAAIDEATGLTFVGLMAIPPLGADPDTAFARLAEEHHRVQERYPQRLELSAGMSGDLEAAVRHGSTCVRVGTALLGARPLTSPPEVT</sequence>
<evidence type="ECO:0000256" key="1">
    <source>
        <dbReference type="ARBA" id="ARBA00000553"/>
    </source>
</evidence>
<feature type="non-terminal residue" evidence="13">
    <location>
        <position position="1"/>
    </location>
</feature>
<comment type="catalytic activity">
    <reaction evidence="9">
        <text>adenosine + phosphate = alpha-D-ribose 1-phosphate + adenine</text>
        <dbReference type="Rhea" id="RHEA:27642"/>
        <dbReference type="ChEBI" id="CHEBI:16335"/>
        <dbReference type="ChEBI" id="CHEBI:16708"/>
        <dbReference type="ChEBI" id="CHEBI:43474"/>
        <dbReference type="ChEBI" id="CHEBI:57720"/>
        <dbReference type="EC" id="2.4.2.1"/>
    </reaction>
    <physiologicalReaction direction="left-to-right" evidence="9">
        <dbReference type="Rhea" id="RHEA:27643"/>
    </physiologicalReaction>
</comment>
<evidence type="ECO:0000256" key="9">
    <source>
        <dbReference type="ARBA" id="ARBA00048968"/>
    </source>
</evidence>
<evidence type="ECO:0000256" key="3">
    <source>
        <dbReference type="ARBA" id="ARBA00007353"/>
    </source>
</evidence>
<evidence type="ECO:0000313" key="13">
    <source>
        <dbReference type="EMBL" id="MCV7073280.1"/>
    </source>
</evidence>
<dbReference type="SUPFAM" id="SSF64438">
    <property type="entry name" value="CNF1/YfiH-like putative cysteine hydrolases"/>
    <property type="match status" value="1"/>
</dbReference>
<dbReference type="Gene3D" id="3.60.140.10">
    <property type="entry name" value="CNF1/YfiH-like putative cysteine hydrolases"/>
    <property type="match status" value="1"/>
</dbReference>
<name>A0A9X2YH66_9MYCO</name>
<dbReference type="HAMAP" id="MF_02087">
    <property type="entry name" value="PLP_homeostasis"/>
    <property type="match status" value="1"/>
</dbReference>
<dbReference type="EMBL" id="JACKRN010000843">
    <property type="protein sequence ID" value="MCV7073280.1"/>
    <property type="molecule type" value="Genomic_DNA"/>
</dbReference>
<evidence type="ECO:0000256" key="2">
    <source>
        <dbReference type="ARBA" id="ARBA00003215"/>
    </source>
</evidence>
<keyword evidence="4" id="KW-0808">Transferase</keyword>
<gene>
    <name evidence="13" type="ORF">H7H73_26130</name>
</gene>
<comment type="similarity">
    <text evidence="11">Belongs to the pyridoxal phosphate-binding protein YggS/PROSC family.</text>
</comment>
<dbReference type="Gene3D" id="3.20.20.10">
    <property type="entry name" value="Alanine racemase"/>
    <property type="match status" value="1"/>
</dbReference>
<dbReference type="SUPFAM" id="SSF51419">
    <property type="entry name" value="PLP-binding barrel"/>
    <property type="match status" value="1"/>
</dbReference>
<comment type="similarity">
    <text evidence="3">Belongs to the purine nucleoside phosphorylase YfiH/LACC1 family.</text>
</comment>
<evidence type="ECO:0000256" key="4">
    <source>
        <dbReference type="ARBA" id="ARBA00022679"/>
    </source>
</evidence>
<dbReference type="Pfam" id="PF01168">
    <property type="entry name" value="Ala_racemase_N"/>
    <property type="match status" value="1"/>
</dbReference>
<dbReference type="NCBIfam" id="TIGR00044">
    <property type="entry name" value="YggS family pyridoxal phosphate-dependent enzyme"/>
    <property type="match status" value="1"/>
</dbReference>
<reference evidence="13" key="1">
    <citation type="submission" date="2020-07" db="EMBL/GenBank/DDBJ databases">
        <authorList>
            <person name="Pettersson B.M.F."/>
            <person name="Behra P.R.K."/>
            <person name="Ramesh M."/>
            <person name="Das S."/>
            <person name="Dasgupta S."/>
            <person name="Kirsebom L.A."/>
        </authorList>
    </citation>
    <scope>NUCLEOTIDE SEQUENCE</scope>
    <source>
        <strain evidence="13">DSM 45406</strain>
    </source>
</reference>
<dbReference type="InterPro" id="IPR011078">
    <property type="entry name" value="PyrdxlP_homeostasis"/>
</dbReference>
<dbReference type="Proteomes" id="UP001140272">
    <property type="component" value="Unassembled WGS sequence"/>
</dbReference>
<evidence type="ECO:0000259" key="12">
    <source>
        <dbReference type="Pfam" id="PF01168"/>
    </source>
</evidence>
<reference evidence="13" key="2">
    <citation type="journal article" date="2022" name="BMC Genomics">
        <title>Comparative genome analysis of mycobacteria focusing on tRNA and non-coding RNA.</title>
        <authorList>
            <person name="Behra P.R.K."/>
            <person name="Pettersson B.M.F."/>
            <person name="Ramesh M."/>
            <person name="Das S."/>
            <person name="Dasgupta S."/>
            <person name="Kirsebom L.A."/>
        </authorList>
    </citation>
    <scope>NUCLEOTIDE SEQUENCE</scope>
    <source>
        <strain evidence="13">DSM 45406</strain>
    </source>
</reference>
<dbReference type="InterPro" id="IPR003730">
    <property type="entry name" value="Cu_polyphenol_OxRdtase"/>
</dbReference>
<evidence type="ECO:0000256" key="7">
    <source>
        <dbReference type="ARBA" id="ARBA00022898"/>
    </source>
</evidence>
<organism evidence="13 14">
    <name type="scientific">Mycolicibacterium rufum</name>
    <dbReference type="NCBI Taxonomy" id="318424"/>
    <lineage>
        <taxon>Bacteria</taxon>
        <taxon>Bacillati</taxon>
        <taxon>Actinomycetota</taxon>
        <taxon>Actinomycetes</taxon>
        <taxon>Mycobacteriales</taxon>
        <taxon>Mycobacteriaceae</taxon>
        <taxon>Mycolicibacterium</taxon>
    </lineage>
</organism>
<dbReference type="GO" id="GO:0017061">
    <property type="term" value="F:S-methyl-5-thioadenosine phosphorylase activity"/>
    <property type="evidence" value="ECO:0007669"/>
    <property type="project" value="UniProtKB-EC"/>
</dbReference>
<feature type="domain" description="Alanine racemase N-terminal" evidence="12">
    <location>
        <begin position="114"/>
        <end position="346"/>
    </location>
</feature>
<dbReference type="GO" id="GO:0030170">
    <property type="term" value="F:pyridoxal phosphate binding"/>
    <property type="evidence" value="ECO:0007669"/>
    <property type="project" value="InterPro"/>
</dbReference>
<dbReference type="InterPro" id="IPR029066">
    <property type="entry name" value="PLP-binding_barrel"/>
</dbReference>
<comment type="caution">
    <text evidence="13">The sequence shown here is derived from an EMBL/GenBank/DDBJ whole genome shotgun (WGS) entry which is preliminary data.</text>
</comment>
<accession>A0A9X2YH66</accession>
<evidence type="ECO:0000256" key="5">
    <source>
        <dbReference type="ARBA" id="ARBA00022723"/>
    </source>
</evidence>
<dbReference type="AlphaFoldDB" id="A0A9X2YH66"/>
<evidence type="ECO:0000256" key="11">
    <source>
        <dbReference type="RuleBase" id="RU004514"/>
    </source>
</evidence>
<dbReference type="PANTHER" id="PTHR10146">
    <property type="entry name" value="PROLINE SYNTHETASE CO-TRANSCRIBED BACTERIAL HOMOLOG PROTEIN"/>
    <property type="match status" value="1"/>
</dbReference>
<comment type="function">
    <text evidence="2">Purine nucleoside enzyme that catalyzes the phosphorolysis of adenosine and inosine nucleosides, yielding D-ribose 1-phosphate and the respective free bases, adenine and hypoxanthine. Also catalyzes the phosphorolysis of S-methyl-5'-thioadenosine into adenine and S-methyl-5-thio-alpha-D-ribose 1-phosphate. Also has adenosine deaminase activity.</text>
</comment>
<dbReference type="CDD" id="cd00635">
    <property type="entry name" value="PLPDE_III_YBL036c_like"/>
    <property type="match status" value="1"/>
</dbReference>
<keyword evidence="7" id="KW-0663">Pyridoxal phosphate</keyword>
<evidence type="ECO:0000256" key="10">
    <source>
        <dbReference type="ARBA" id="ARBA00049893"/>
    </source>
</evidence>
<dbReference type="PANTHER" id="PTHR10146:SF14">
    <property type="entry name" value="PYRIDOXAL PHOSPHATE HOMEOSTASIS PROTEIN"/>
    <property type="match status" value="1"/>
</dbReference>
<comment type="catalytic activity">
    <reaction evidence="8">
        <text>adenosine + H2O + H(+) = inosine + NH4(+)</text>
        <dbReference type="Rhea" id="RHEA:24408"/>
        <dbReference type="ChEBI" id="CHEBI:15377"/>
        <dbReference type="ChEBI" id="CHEBI:15378"/>
        <dbReference type="ChEBI" id="CHEBI:16335"/>
        <dbReference type="ChEBI" id="CHEBI:17596"/>
        <dbReference type="ChEBI" id="CHEBI:28938"/>
        <dbReference type="EC" id="3.5.4.4"/>
    </reaction>
    <physiologicalReaction direction="left-to-right" evidence="8">
        <dbReference type="Rhea" id="RHEA:24409"/>
    </physiologicalReaction>
</comment>